<name>A0AAN9SJ79_PSOTE</name>
<evidence type="ECO:0000313" key="1">
    <source>
        <dbReference type="EMBL" id="KAK7396295.1"/>
    </source>
</evidence>
<proteinExistence type="predicted"/>
<protein>
    <submittedName>
        <fullName evidence="1">Uncharacterized protein</fullName>
    </submittedName>
</protein>
<evidence type="ECO:0000313" key="2">
    <source>
        <dbReference type="Proteomes" id="UP001386955"/>
    </source>
</evidence>
<organism evidence="1 2">
    <name type="scientific">Psophocarpus tetragonolobus</name>
    <name type="common">Winged bean</name>
    <name type="synonym">Dolichos tetragonolobus</name>
    <dbReference type="NCBI Taxonomy" id="3891"/>
    <lineage>
        <taxon>Eukaryota</taxon>
        <taxon>Viridiplantae</taxon>
        <taxon>Streptophyta</taxon>
        <taxon>Embryophyta</taxon>
        <taxon>Tracheophyta</taxon>
        <taxon>Spermatophyta</taxon>
        <taxon>Magnoliopsida</taxon>
        <taxon>eudicotyledons</taxon>
        <taxon>Gunneridae</taxon>
        <taxon>Pentapetalae</taxon>
        <taxon>rosids</taxon>
        <taxon>fabids</taxon>
        <taxon>Fabales</taxon>
        <taxon>Fabaceae</taxon>
        <taxon>Papilionoideae</taxon>
        <taxon>50 kb inversion clade</taxon>
        <taxon>NPAAA clade</taxon>
        <taxon>indigoferoid/millettioid clade</taxon>
        <taxon>Phaseoleae</taxon>
        <taxon>Psophocarpus</taxon>
    </lineage>
</organism>
<sequence>MYDKIKYGVGPILTGRQAHLHCSICSHATLCLYTIPSHSPNLCPPLSLPPLHTFSYSPNKPSPSHFQEEFPFSSVLFVVFWFRINTLENNTIVFFVTVISASVVNRDRLRQTI</sequence>
<reference evidence="1 2" key="1">
    <citation type="submission" date="2024-01" db="EMBL/GenBank/DDBJ databases">
        <title>The genomes of 5 underutilized Papilionoideae crops provide insights into root nodulation and disease resistanc.</title>
        <authorList>
            <person name="Jiang F."/>
        </authorList>
    </citation>
    <scope>NUCLEOTIDE SEQUENCE [LARGE SCALE GENOMIC DNA]</scope>
    <source>
        <strain evidence="1">DUOXIRENSHENG_FW03</strain>
        <tissue evidence="1">Leaves</tissue>
    </source>
</reference>
<gene>
    <name evidence="1" type="ORF">VNO78_17201</name>
</gene>
<comment type="caution">
    <text evidence="1">The sequence shown here is derived from an EMBL/GenBank/DDBJ whole genome shotgun (WGS) entry which is preliminary data.</text>
</comment>
<keyword evidence="2" id="KW-1185">Reference proteome</keyword>
<dbReference type="Proteomes" id="UP001386955">
    <property type="component" value="Unassembled WGS sequence"/>
</dbReference>
<dbReference type="AlphaFoldDB" id="A0AAN9SJ79"/>
<dbReference type="EMBL" id="JAYMYS010000004">
    <property type="protein sequence ID" value="KAK7396295.1"/>
    <property type="molecule type" value="Genomic_DNA"/>
</dbReference>
<accession>A0AAN9SJ79</accession>